<keyword evidence="2" id="KW-1185">Reference proteome</keyword>
<comment type="caution">
    <text evidence="1">The sequence shown here is derived from an EMBL/GenBank/DDBJ whole genome shotgun (WGS) entry which is preliminary data.</text>
</comment>
<gene>
    <name evidence="1" type="ORF">Taro_040154</name>
</gene>
<dbReference type="EMBL" id="NMUH01003846">
    <property type="protein sequence ID" value="MQM07318.1"/>
    <property type="molecule type" value="Genomic_DNA"/>
</dbReference>
<sequence>MFVHPYLRPRVEISSRVKHDFRSLCVAPASDSRNRGRRYYQKTLESGRSSARITILERETKVF</sequence>
<dbReference type="Proteomes" id="UP000652761">
    <property type="component" value="Unassembled WGS sequence"/>
</dbReference>
<name>A0A843WL01_COLES</name>
<evidence type="ECO:0000313" key="1">
    <source>
        <dbReference type="EMBL" id="MQM07318.1"/>
    </source>
</evidence>
<evidence type="ECO:0000313" key="2">
    <source>
        <dbReference type="Proteomes" id="UP000652761"/>
    </source>
</evidence>
<organism evidence="1 2">
    <name type="scientific">Colocasia esculenta</name>
    <name type="common">Wild taro</name>
    <name type="synonym">Arum esculentum</name>
    <dbReference type="NCBI Taxonomy" id="4460"/>
    <lineage>
        <taxon>Eukaryota</taxon>
        <taxon>Viridiplantae</taxon>
        <taxon>Streptophyta</taxon>
        <taxon>Embryophyta</taxon>
        <taxon>Tracheophyta</taxon>
        <taxon>Spermatophyta</taxon>
        <taxon>Magnoliopsida</taxon>
        <taxon>Liliopsida</taxon>
        <taxon>Araceae</taxon>
        <taxon>Aroideae</taxon>
        <taxon>Colocasieae</taxon>
        <taxon>Colocasia</taxon>
    </lineage>
</organism>
<dbReference type="AlphaFoldDB" id="A0A843WL01"/>
<reference evidence="1" key="1">
    <citation type="submission" date="2017-07" db="EMBL/GenBank/DDBJ databases">
        <title>Taro Niue Genome Assembly and Annotation.</title>
        <authorList>
            <person name="Atibalentja N."/>
            <person name="Keating K."/>
            <person name="Fields C.J."/>
        </authorList>
    </citation>
    <scope>NUCLEOTIDE SEQUENCE</scope>
    <source>
        <strain evidence="1">Niue_2</strain>
        <tissue evidence="1">Leaf</tissue>
    </source>
</reference>
<protein>
    <submittedName>
        <fullName evidence="1">Uncharacterized protein</fullName>
    </submittedName>
</protein>
<proteinExistence type="predicted"/>
<accession>A0A843WL01</accession>